<evidence type="ECO:0000256" key="3">
    <source>
        <dbReference type="ARBA" id="ARBA00022989"/>
    </source>
</evidence>
<keyword evidence="4 5" id="KW-0472">Membrane</keyword>
<dbReference type="GO" id="GO:0016020">
    <property type="term" value="C:membrane"/>
    <property type="evidence" value="ECO:0007669"/>
    <property type="project" value="UniProtKB-SubCell"/>
</dbReference>
<feature type="transmembrane region" description="Helical" evidence="5">
    <location>
        <begin position="229"/>
        <end position="249"/>
    </location>
</feature>
<dbReference type="Proteomes" id="UP001162131">
    <property type="component" value="Unassembled WGS sequence"/>
</dbReference>
<feature type="transmembrane region" description="Helical" evidence="5">
    <location>
        <begin position="50"/>
        <end position="69"/>
    </location>
</feature>
<evidence type="ECO:0000313" key="6">
    <source>
        <dbReference type="EMBL" id="CAG9334813.1"/>
    </source>
</evidence>
<keyword evidence="2 5" id="KW-0812">Transmembrane</keyword>
<name>A0AAU9KC36_9CILI</name>
<dbReference type="InterPro" id="IPR005178">
    <property type="entry name" value="Ostalpha/TMEM184C"/>
</dbReference>
<accession>A0AAU9KC36</accession>
<comment type="subcellular location">
    <subcellularLocation>
        <location evidence="1">Membrane</location>
        <topology evidence="1">Multi-pass membrane protein</topology>
    </subcellularLocation>
</comment>
<sequence length="308" mass="36104">MTYDQRELGIGAGIWVSGISLIVASYICLSMIYENRKHRYFYEAQKMLDFIYFAPIIIGWPTWVIILLGNEGGIFEYIVDIYKAMIFYFLISYVLAMIGRISDGKGYVYNQEKMINSFLSIERTGFFFLFCGKIKLRNKKWVKSFLFYVRLISVLYIVTYICIFIAILLLLYVDGDNLHYGEIDPNYGYFWINITIICVTILSSHALYTFIHTIKKIPNLKGFRIKSKFYIIEVFAMLIQVQPLIFSAFAEWNWISDNDKYETDEIASFTSNFILCIEMVIFAFMLKVLFPYTDYIPSTDSSNEPLKI</sequence>
<comment type="caution">
    <text evidence="6">The sequence shown here is derived from an EMBL/GenBank/DDBJ whole genome shotgun (WGS) entry which is preliminary data.</text>
</comment>
<evidence type="ECO:0008006" key="8">
    <source>
        <dbReference type="Google" id="ProtNLM"/>
    </source>
</evidence>
<dbReference type="EMBL" id="CAJZBQ010000060">
    <property type="protein sequence ID" value="CAG9334813.1"/>
    <property type="molecule type" value="Genomic_DNA"/>
</dbReference>
<evidence type="ECO:0000256" key="1">
    <source>
        <dbReference type="ARBA" id="ARBA00004141"/>
    </source>
</evidence>
<feature type="transmembrane region" description="Helical" evidence="5">
    <location>
        <begin position="269"/>
        <end position="290"/>
    </location>
</feature>
<keyword evidence="3 5" id="KW-1133">Transmembrane helix</keyword>
<feature type="transmembrane region" description="Helical" evidence="5">
    <location>
        <begin position="145"/>
        <end position="173"/>
    </location>
</feature>
<protein>
    <recommendedName>
        <fullName evidence="8">Gustatory receptor</fullName>
    </recommendedName>
</protein>
<feature type="transmembrane region" description="Helical" evidence="5">
    <location>
        <begin position="188"/>
        <end position="208"/>
    </location>
</feature>
<gene>
    <name evidence="6" type="ORF">BSTOLATCC_MIC62398</name>
</gene>
<keyword evidence="7" id="KW-1185">Reference proteome</keyword>
<organism evidence="6 7">
    <name type="scientific">Blepharisma stoltei</name>
    <dbReference type="NCBI Taxonomy" id="1481888"/>
    <lineage>
        <taxon>Eukaryota</taxon>
        <taxon>Sar</taxon>
        <taxon>Alveolata</taxon>
        <taxon>Ciliophora</taxon>
        <taxon>Postciliodesmatophora</taxon>
        <taxon>Heterotrichea</taxon>
        <taxon>Heterotrichida</taxon>
        <taxon>Blepharismidae</taxon>
        <taxon>Blepharisma</taxon>
    </lineage>
</organism>
<evidence type="ECO:0000313" key="7">
    <source>
        <dbReference type="Proteomes" id="UP001162131"/>
    </source>
</evidence>
<proteinExistence type="predicted"/>
<feature type="transmembrane region" description="Helical" evidence="5">
    <location>
        <begin position="81"/>
        <end position="99"/>
    </location>
</feature>
<dbReference type="AlphaFoldDB" id="A0AAU9KC36"/>
<evidence type="ECO:0000256" key="4">
    <source>
        <dbReference type="ARBA" id="ARBA00023136"/>
    </source>
</evidence>
<reference evidence="6" key="1">
    <citation type="submission" date="2021-09" db="EMBL/GenBank/DDBJ databases">
        <authorList>
            <consortium name="AG Swart"/>
            <person name="Singh M."/>
            <person name="Singh A."/>
            <person name="Seah K."/>
            <person name="Emmerich C."/>
        </authorList>
    </citation>
    <scope>NUCLEOTIDE SEQUENCE</scope>
    <source>
        <strain evidence="6">ATCC30299</strain>
    </source>
</reference>
<dbReference type="PANTHER" id="PTHR23423">
    <property type="entry name" value="ORGANIC SOLUTE TRANSPORTER-RELATED"/>
    <property type="match status" value="1"/>
</dbReference>
<evidence type="ECO:0000256" key="2">
    <source>
        <dbReference type="ARBA" id="ARBA00022692"/>
    </source>
</evidence>
<feature type="transmembrane region" description="Helical" evidence="5">
    <location>
        <begin position="12"/>
        <end position="29"/>
    </location>
</feature>
<dbReference type="Pfam" id="PF03619">
    <property type="entry name" value="Solute_trans_a"/>
    <property type="match status" value="1"/>
</dbReference>
<evidence type="ECO:0000256" key="5">
    <source>
        <dbReference type="SAM" id="Phobius"/>
    </source>
</evidence>
<dbReference type="SMART" id="SM01417">
    <property type="entry name" value="Solute_trans_a"/>
    <property type="match status" value="1"/>
</dbReference>